<feature type="domain" description="CCHC-type" evidence="1">
    <location>
        <begin position="23"/>
        <end position="39"/>
    </location>
</feature>
<feature type="non-terminal residue" evidence="2">
    <location>
        <position position="180"/>
    </location>
</feature>
<dbReference type="InterPro" id="IPR001878">
    <property type="entry name" value="Znf_CCHC"/>
</dbReference>
<dbReference type="SMART" id="SM00343">
    <property type="entry name" value="ZnF_C2HC"/>
    <property type="match status" value="3"/>
</dbReference>
<reference evidence="2 3" key="1">
    <citation type="journal article" date="2023" name="Plants (Basel)">
        <title>Bridging the Gap: Combining Genomics and Transcriptomics Approaches to Understand Stylosanthes scabra, an Orphan Legume from the Brazilian Caatinga.</title>
        <authorList>
            <person name="Ferreira-Neto J.R.C."/>
            <person name="da Silva M.D."/>
            <person name="Binneck E."/>
            <person name="de Melo N.F."/>
            <person name="da Silva R.H."/>
            <person name="de Melo A.L.T.M."/>
            <person name="Pandolfi V."/>
            <person name="Bustamante F.O."/>
            <person name="Brasileiro-Vidal A.C."/>
            <person name="Benko-Iseppon A.M."/>
        </authorList>
    </citation>
    <scope>NUCLEOTIDE SEQUENCE [LARGE SCALE GENOMIC DNA]</scope>
    <source>
        <tissue evidence="2">Leaves</tissue>
    </source>
</reference>
<dbReference type="InterPro" id="IPR036875">
    <property type="entry name" value="Znf_CCHC_sf"/>
</dbReference>
<dbReference type="Proteomes" id="UP001341840">
    <property type="component" value="Unassembled WGS sequence"/>
</dbReference>
<feature type="domain" description="CCHC-type" evidence="1">
    <location>
        <begin position="59"/>
        <end position="75"/>
    </location>
</feature>
<proteinExistence type="predicted"/>
<sequence length="180" mass="19618">MRLGLTHLKPEKAFAVSDKRGKVCCNCNRPGHILPDCSSVECRKCKQKGHIDSNCTTPLCNYCKLFGHLIATCPTCPPRPDQYKFHSRSSNSKFVPVTAAAANETPTNTSYSSSPPVSPSDIESLLKQLLSLSGNTSTTLSTPSVVVYRIVGRERSLGLDVRLADSFTSRIFTFLPPPIS</sequence>
<evidence type="ECO:0000259" key="1">
    <source>
        <dbReference type="SMART" id="SM00343"/>
    </source>
</evidence>
<gene>
    <name evidence="2" type="ORF">PIB30_091149</name>
</gene>
<accession>A0ABU6RUE4</accession>
<dbReference type="PANTHER" id="PTHR22639">
    <property type="entry name" value="GAG-RELATED PROTEIN"/>
    <property type="match status" value="1"/>
</dbReference>
<organism evidence="2 3">
    <name type="scientific">Stylosanthes scabra</name>
    <dbReference type="NCBI Taxonomy" id="79078"/>
    <lineage>
        <taxon>Eukaryota</taxon>
        <taxon>Viridiplantae</taxon>
        <taxon>Streptophyta</taxon>
        <taxon>Embryophyta</taxon>
        <taxon>Tracheophyta</taxon>
        <taxon>Spermatophyta</taxon>
        <taxon>Magnoliopsida</taxon>
        <taxon>eudicotyledons</taxon>
        <taxon>Gunneridae</taxon>
        <taxon>Pentapetalae</taxon>
        <taxon>rosids</taxon>
        <taxon>fabids</taxon>
        <taxon>Fabales</taxon>
        <taxon>Fabaceae</taxon>
        <taxon>Papilionoideae</taxon>
        <taxon>50 kb inversion clade</taxon>
        <taxon>dalbergioids sensu lato</taxon>
        <taxon>Dalbergieae</taxon>
        <taxon>Pterocarpus clade</taxon>
        <taxon>Stylosanthes</taxon>
    </lineage>
</organism>
<dbReference type="SUPFAM" id="SSF57756">
    <property type="entry name" value="Retrovirus zinc finger-like domains"/>
    <property type="match status" value="1"/>
</dbReference>
<protein>
    <recommendedName>
        <fullName evidence="1">CCHC-type domain-containing protein</fullName>
    </recommendedName>
</protein>
<keyword evidence="3" id="KW-1185">Reference proteome</keyword>
<dbReference type="Pfam" id="PF00098">
    <property type="entry name" value="zf-CCHC"/>
    <property type="match status" value="1"/>
</dbReference>
<dbReference type="InterPro" id="IPR042509">
    <property type="entry name" value="ZCCHC3"/>
</dbReference>
<dbReference type="EMBL" id="JASCZI010032010">
    <property type="protein sequence ID" value="MED6127753.1"/>
    <property type="molecule type" value="Genomic_DNA"/>
</dbReference>
<dbReference type="Gene3D" id="4.10.60.10">
    <property type="entry name" value="Zinc finger, CCHC-type"/>
    <property type="match status" value="1"/>
</dbReference>
<dbReference type="PANTHER" id="PTHR22639:SF3">
    <property type="entry name" value="ZINC FINGER CCHC DOMAIN-CONTAINING PROTEIN 3"/>
    <property type="match status" value="1"/>
</dbReference>
<name>A0ABU6RUE4_9FABA</name>
<evidence type="ECO:0000313" key="3">
    <source>
        <dbReference type="Proteomes" id="UP001341840"/>
    </source>
</evidence>
<comment type="caution">
    <text evidence="2">The sequence shown here is derived from an EMBL/GenBank/DDBJ whole genome shotgun (WGS) entry which is preliminary data.</text>
</comment>
<feature type="domain" description="CCHC-type" evidence="1">
    <location>
        <begin position="41"/>
        <end position="57"/>
    </location>
</feature>
<evidence type="ECO:0000313" key="2">
    <source>
        <dbReference type="EMBL" id="MED6127753.1"/>
    </source>
</evidence>